<evidence type="ECO:0000256" key="2">
    <source>
        <dbReference type="ARBA" id="ARBA00004229"/>
    </source>
</evidence>
<feature type="transmembrane region" description="Helical" evidence="10">
    <location>
        <begin position="150"/>
        <end position="166"/>
    </location>
</feature>
<proteinExistence type="inferred from homology"/>
<evidence type="ECO:0000256" key="8">
    <source>
        <dbReference type="ARBA" id="ARBA00037956"/>
    </source>
</evidence>
<organism evidence="11 12">
    <name type="scientific">[Myrmecia] bisecta</name>
    <dbReference type="NCBI Taxonomy" id="41462"/>
    <lineage>
        <taxon>Eukaryota</taxon>
        <taxon>Viridiplantae</taxon>
        <taxon>Chlorophyta</taxon>
        <taxon>core chlorophytes</taxon>
        <taxon>Trebouxiophyceae</taxon>
        <taxon>Trebouxiales</taxon>
        <taxon>Trebouxiaceae</taxon>
        <taxon>Myrmecia</taxon>
    </lineage>
</organism>
<dbReference type="EMBL" id="JALJOR010000001">
    <property type="protein sequence ID" value="KAK9828994.1"/>
    <property type="molecule type" value="Genomic_DNA"/>
</dbReference>
<feature type="transmembrane region" description="Helical" evidence="10">
    <location>
        <begin position="111"/>
        <end position="130"/>
    </location>
</feature>
<evidence type="ECO:0000313" key="11">
    <source>
        <dbReference type="EMBL" id="KAK9828994.1"/>
    </source>
</evidence>
<feature type="transmembrane region" description="Helical" evidence="10">
    <location>
        <begin position="84"/>
        <end position="104"/>
    </location>
</feature>
<gene>
    <name evidence="11" type="ORF">WJX72_003297</name>
</gene>
<dbReference type="AlphaFoldDB" id="A0AAW1R5R7"/>
<dbReference type="Gene3D" id="1.10.3460.10">
    <property type="entry name" value="Chlorophyll a/b binding protein domain"/>
    <property type="match status" value="1"/>
</dbReference>
<keyword evidence="6 10" id="KW-1133">Transmembrane helix</keyword>
<dbReference type="PANTHER" id="PTHR14154">
    <property type="entry name" value="UPF0041 BRAIN PROTEIN 44-RELATED"/>
    <property type="match status" value="1"/>
</dbReference>
<dbReference type="GO" id="GO:0016020">
    <property type="term" value="C:membrane"/>
    <property type="evidence" value="ECO:0007669"/>
    <property type="project" value="UniProtKB-SubCell"/>
</dbReference>
<protein>
    <recommendedName>
        <fullName evidence="13">Early light-induced protein</fullName>
    </recommendedName>
</protein>
<dbReference type="Pfam" id="PF00504">
    <property type="entry name" value="Chloroa_b-bind"/>
    <property type="match status" value="1"/>
</dbReference>
<evidence type="ECO:0000256" key="1">
    <source>
        <dbReference type="ARBA" id="ARBA00004141"/>
    </source>
</evidence>
<reference evidence="11 12" key="1">
    <citation type="journal article" date="2024" name="Nat. Commun.">
        <title>Phylogenomics reveals the evolutionary origins of lichenization in chlorophyte algae.</title>
        <authorList>
            <person name="Puginier C."/>
            <person name="Libourel C."/>
            <person name="Otte J."/>
            <person name="Skaloud P."/>
            <person name="Haon M."/>
            <person name="Grisel S."/>
            <person name="Petersen M."/>
            <person name="Berrin J.G."/>
            <person name="Delaux P.M."/>
            <person name="Dal Grande F."/>
            <person name="Keller J."/>
        </authorList>
    </citation>
    <scope>NUCLEOTIDE SEQUENCE [LARGE SCALE GENOMIC DNA]</scope>
    <source>
        <strain evidence="11 12">SAG 2043</strain>
    </source>
</reference>
<keyword evidence="12" id="KW-1185">Reference proteome</keyword>
<evidence type="ECO:0000313" key="12">
    <source>
        <dbReference type="Proteomes" id="UP001489004"/>
    </source>
</evidence>
<feature type="region of interest" description="Disordered" evidence="9">
    <location>
        <begin position="1"/>
        <end position="65"/>
    </location>
</feature>
<feature type="compositionally biased region" description="Polar residues" evidence="9">
    <location>
        <begin position="1"/>
        <end position="19"/>
    </location>
</feature>
<accession>A0AAW1R5R7</accession>
<evidence type="ECO:0000256" key="10">
    <source>
        <dbReference type="SAM" id="Phobius"/>
    </source>
</evidence>
<comment type="caution">
    <text evidence="11">The sequence shown here is derived from an EMBL/GenBank/DDBJ whole genome shotgun (WGS) entry which is preliminary data.</text>
</comment>
<evidence type="ECO:0000256" key="7">
    <source>
        <dbReference type="ARBA" id="ARBA00023136"/>
    </source>
</evidence>
<sequence>MQPLRSSNNNEAEPSTSEPATYFYGGRSYTPTEWKEVSKSGALASPPSVVTTPAGEQPTTQTTPGVGELMAFNGAVPETTNGRLAMLGFVAALFAELASGKGVLSQWSAEPTLISLTFFVFIAASIIPFLNNAPKEPFGPFTPKAEMVNGRAAMIGFAALLIIEAVKGSALF</sequence>
<keyword evidence="5 10" id="KW-0812">Transmembrane</keyword>
<keyword evidence="3" id="KW-0150">Chloroplast</keyword>
<evidence type="ECO:0000256" key="4">
    <source>
        <dbReference type="ARBA" id="ARBA00022640"/>
    </source>
</evidence>
<comment type="subcellular location">
    <subcellularLocation>
        <location evidence="1">Membrane</location>
        <topology evidence="1">Multi-pass membrane protein</topology>
    </subcellularLocation>
    <subcellularLocation>
        <location evidence="2">Plastid</location>
        <location evidence="2">Chloroplast</location>
    </subcellularLocation>
</comment>
<name>A0AAW1R5R7_9CHLO</name>
<dbReference type="SUPFAM" id="SSF103511">
    <property type="entry name" value="Chlorophyll a-b binding protein"/>
    <property type="match status" value="1"/>
</dbReference>
<dbReference type="InterPro" id="IPR022796">
    <property type="entry name" value="Chloroa_b-bind"/>
</dbReference>
<dbReference type="GO" id="GO:0009507">
    <property type="term" value="C:chloroplast"/>
    <property type="evidence" value="ECO:0007669"/>
    <property type="project" value="UniProtKB-SubCell"/>
</dbReference>
<keyword evidence="4" id="KW-0934">Plastid</keyword>
<evidence type="ECO:0008006" key="13">
    <source>
        <dbReference type="Google" id="ProtNLM"/>
    </source>
</evidence>
<evidence type="ECO:0000256" key="5">
    <source>
        <dbReference type="ARBA" id="ARBA00022692"/>
    </source>
</evidence>
<evidence type="ECO:0000256" key="6">
    <source>
        <dbReference type="ARBA" id="ARBA00022989"/>
    </source>
</evidence>
<evidence type="ECO:0000256" key="9">
    <source>
        <dbReference type="SAM" id="MobiDB-lite"/>
    </source>
</evidence>
<comment type="similarity">
    <text evidence="8">Belongs to the ELIP/psbS family.</text>
</comment>
<keyword evidence="7 10" id="KW-0472">Membrane</keyword>
<dbReference type="Proteomes" id="UP001489004">
    <property type="component" value="Unassembled WGS sequence"/>
</dbReference>
<evidence type="ECO:0000256" key="3">
    <source>
        <dbReference type="ARBA" id="ARBA00022528"/>
    </source>
</evidence>